<evidence type="ECO:0000313" key="9">
    <source>
        <dbReference type="Proteomes" id="UP000185622"/>
    </source>
</evidence>
<keyword evidence="8" id="KW-0969">Cilium</keyword>
<feature type="transmembrane region" description="Helical" evidence="7">
    <location>
        <begin position="20"/>
        <end position="40"/>
    </location>
</feature>
<dbReference type="PRINTS" id="PR00953">
    <property type="entry name" value="TYPE3IMRPROT"/>
</dbReference>
<evidence type="ECO:0000256" key="1">
    <source>
        <dbReference type="ARBA" id="ARBA00004651"/>
    </source>
</evidence>
<dbReference type="Pfam" id="PF01311">
    <property type="entry name" value="Bac_export_1"/>
    <property type="match status" value="1"/>
</dbReference>
<dbReference type="PANTHER" id="PTHR30065:SF8">
    <property type="entry name" value="FLAGELLAR BIOSYNTHETIC PROTEIN FLIR"/>
    <property type="match status" value="1"/>
</dbReference>
<dbReference type="EMBL" id="CP019437">
    <property type="protein sequence ID" value="AQS46571.1"/>
    <property type="molecule type" value="Genomic_DNA"/>
</dbReference>
<feature type="transmembrane region" description="Helical" evidence="7">
    <location>
        <begin position="217"/>
        <end position="246"/>
    </location>
</feature>
<keyword evidence="8" id="KW-0282">Flagellum</keyword>
<keyword evidence="8" id="KW-0966">Cell projection</keyword>
<evidence type="ECO:0000256" key="5">
    <source>
        <dbReference type="ARBA" id="ARBA00022989"/>
    </source>
</evidence>
<evidence type="ECO:0000256" key="2">
    <source>
        <dbReference type="ARBA" id="ARBA00009772"/>
    </source>
</evidence>
<feature type="transmembrane region" description="Helical" evidence="7">
    <location>
        <begin position="52"/>
        <end position="71"/>
    </location>
</feature>
<proteinExistence type="inferred from homology"/>
<reference evidence="8 9" key="1">
    <citation type="submission" date="2017-01" db="EMBL/GenBank/DDBJ databases">
        <title>The complete genome sequence of a sulfur-oxidizing marine bacterium Thioclava sp. 25B10_4T.</title>
        <authorList>
            <person name="Liu Y."/>
            <person name="Lai Q."/>
            <person name="Shao Z."/>
        </authorList>
    </citation>
    <scope>NUCLEOTIDE SEQUENCE [LARGE SCALE GENOMIC DNA]</scope>
    <source>
        <strain evidence="8 9">25B10_4</strain>
    </source>
</reference>
<feature type="transmembrane region" description="Helical" evidence="7">
    <location>
        <begin position="131"/>
        <end position="157"/>
    </location>
</feature>
<dbReference type="RefSeq" id="WP_075775263.1">
    <property type="nucleotide sequence ID" value="NZ_CP019437.1"/>
</dbReference>
<evidence type="ECO:0000313" key="8">
    <source>
        <dbReference type="EMBL" id="AQS46571.1"/>
    </source>
</evidence>
<evidence type="ECO:0000256" key="7">
    <source>
        <dbReference type="SAM" id="Phobius"/>
    </source>
</evidence>
<feature type="transmembrane region" description="Helical" evidence="7">
    <location>
        <begin position="177"/>
        <end position="205"/>
    </location>
</feature>
<keyword evidence="4 7" id="KW-0812">Transmembrane</keyword>
<dbReference type="PANTHER" id="PTHR30065">
    <property type="entry name" value="FLAGELLAR BIOSYNTHETIC PROTEIN FLIR"/>
    <property type="match status" value="1"/>
</dbReference>
<protein>
    <submittedName>
        <fullName evidence="8">Flagellar biosynthesis protein FliR</fullName>
    </submittedName>
</protein>
<evidence type="ECO:0000256" key="4">
    <source>
        <dbReference type="ARBA" id="ARBA00022692"/>
    </source>
</evidence>
<keyword evidence="3" id="KW-1003">Cell membrane</keyword>
<keyword evidence="9" id="KW-1185">Reference proteome</keyword>
<organism evidence="8 9">
    <name type="scientific">Thioclava nitratireducens</name>
    <dbReference type="NCBI Taxonomy" id="1915078"/>
    <lineage>
        <taxon>Bacteria</taxon>
        <taxon>Pseudomonadati</taxon>
        <taxon>Pseudomonadota</taxon>
        <taxon>Alphaproteobacteria</taxon>
        <taxon>Rhodobacterales</taxon>
        <taxon>Paracoccaceae</taxon>
        <taxon>Thioclava</taxon>
    </lineage>
</organism>
<keyword evidence="5 7" id="KW-1133">Transmembrane helix</keyword>
<keyword evidence="6 7" id="KW-0472">Membrane</keyword>
<sequence>MSPPLLDQLAEILQKTQSFLLIGFVILLRVGGIVAMAPGFGETSLPARIKTGVALAITLVMIPALVPRLAIVDLGASPPIWLISEIAIGLFLGFGLRAFVFALQIAGTMAAQSSSLAQLLGGMSGEPQPAIGNLLMIAGIAVLMSLGFHVRLIEFMIGTYDVLPVGEWPNPEALRGWGVSGIAQAFSLAFTLAAPFAVTGLIYNVALGAINRAMPQLMVAFVGAPALTGGGLILLALCAPTAIAIWREAVMAFLANPFGAVR</sequence>
<comment type="similarity">
    <text evidence="2">Belongs to the FliR/MopE/SpaR family.</text>
</comment>
<evidence type="ECO:0000256" key="3">
    <source>
        <dbReference type="ARBA" id="ARBA00022475"/>
    </source>
</evidence>
<name>A0ABN4X8T7_9RHOB</name>
<evidence type="ECO:0000256" key="6">
    <source>
        <dbReference type="ARBA" id="ARBA00023136"/>
    </source>
</evidence>
<accession>A0ABN4X8T7</accession>
<feature type="transmembrane region" description="Helical" evidence="7">
    <location>
        <begin position="86"/>
        <end position="110"/>
    </location>
</feature>
<gene>
    <name evidence="8" type="ORF">BMG03_01195</name>
</gene>
<dbReference type="InterPro" id="IPR002010">
    <property type="entry name" value="T3SS_IM_R"/>
</dbReference>
<dbReference type="Proteomes" id="UP000185622">
    <property type="component" value="Chromosome"/>
</dbReference>
<comment type="subcellular location">
    <subcellularLocation>
        <location evidence="1">Cell membrane</location>
        <topology evidence="1">Multi-pass membrane protein</topology>
    </subcellularLocation>
</comment>